<comment type="caution">
    <text evidence="1">The sequence shown here is derived from an EMBL/GenBank/DDBJ whole genome shotgun (WGS) entry which is preliminary data.</text>
</comment>
<evidence type="ECO:0000313" key="1">
    <source>
        <dbReference type="EMBL" id="KAL0925495.1"/>
    </source>
</evidence>
<gene>
    <name evidence="1" type="ORF">M5K25_003833</name>
</gene>
<sequence length="98" mass="10735">MCQQARFFDVSDGASLSVEEESRYENVQVEHLQALVDLEGEESLLVVLTLVPESLAGVEGSHSEIPPSSGCDLQEMVMRSLPSKVPPTNVKEADVWHP</sequence>
<protein>
    <submittedName>
        <fullName evidence="1">Uncharacterized protein</fullName>
    </submittedName>
</protein>
<dbReference type="Proteomes" id="UP001552299">
    <property type="component" value="Unassembled WGS sequence"/>
</dbReference>
<accession>A0ABD0VKB1</accession>
<keyword evidence="2" id="KW-1185">Reference proteome</keyword>
<evidence type="ECO:0000313" key="2">
    <source>
        <dbReference type="Proteomes" id="UP001552299"/>
    </source>
</evidence>
<dbReference type="AlphaFoldDB" id="A0ABD0VKB1"/>
<organism evidence="1 2">
    <name type="scientific">Dendrobium thyrsiflorum</name>
    <name type="common">Pinecone-like raceme dendrobium</name>
    <name type="synonym">Orchid</name>
    <dbReference type="NCBI Taxonomy" id="117978"/>
    <lineage>
        <taxon>Eukaryota</taxon>
        <taxon>Viridiplantae</taxon>
        <taxon>Streptophyta</taxon>
        <taxon>Embryophyta</taxon>
        <taxon>Tracheophyta</taxon>
        <taxon>Spermatophyta</taxon>
        <taxon>Magnoliopsida</taxon>
        <taxon>Liliopsida</taxon>
        <taxon>Asparagales</taxon>
        <taxon>Orchidaceae</taxon>
        <taxon>Epidendroideae</taxon>
        <taxon>Malaxideae</taxon>
        <taxon>Dendrobiinae</taxon>
        <taxon>Dendrobium</taxon>
    </lineage>
</organism>
<proteinExistence type="predicted"/>
<reference evidence="1 2" key="1">
    <citation type="journal article" date="2024" name="Plant Biotechnol. J.">
        <title>Dendrobium thyrsiflorum genome and its molecular insights into genes involved in important horticultural traits.</title>
        <authorList>
            <person name="Chen B."/>
            <person name="Wang J.Y."/>
            <person name="Zheng P.J."/>
            <person name="Li K.L."/>
            <person name="Liang Y.M."/>
            <person name="Chen X.F."/>
            <person name="Zhang C."/>
            <person name="Zhao X."/>
            <person name="He X."/>
            <person name="Zhang G.Q."/>
            <person name="Liu Z.J."/>
            <person name="Xu Q."/>
        </authorList>
    </citation>
    <scope>NUCLEOTIDE SEQUENCE [LARGE SCALE GENOMIC DNA]</scope>
    <source>
        <strain evidence="1">GZMU011</strain>
    </source>
</reference>
<dbReference type="EMBL" id="JANQDX010000004">
    <property type="protein sequence ID" value="KAL0925495.1"/>
    <property type="molecule type" value="Genomic_DNA"/>
</dbReference>
<name>A0ABD0VKB1_DENTH</name>